<dbReference type="Proteomes" id="UP001283341">
    <property type="component" value="Unassembled WGS sequence"/>
</dbReference>
<organism evidence="2 3">
    <name type="scientific">Apodospora peruviana</name>
    <dbReference type="NCBI Taxonomy" id="516989"/>
    <lineage>
        <taxon>Eukaryota</taxon>
        <taxon>Fungi</taxon>
        <taxon>Dikarya</taxon>
        <taxon>Ascomycota</taxon>
        <taxon>Pezizomycotina</taxon>
        <taxon>Sordariomycetes</taxon>
        <taxon>Sordariomycetidae</taxon>
        <taxon>Sordariales</taxon>
        <taxon>Lasiosphaeriaceae</taxon>
        <taxon>Apodospora</taxon>
    </lineage>
</organism>
<feature type="region of interest" description="Disordered" evidence="1">
    <location>
        <begin position="220"/>
        <end position="245"/>
    </location>
</feature>
<feature type="region of interest" description="Disordered" evidence="1">
    <location>
        <begin position="71"/>
        <end position="103"/>
    </location>
</feature>
<protein>
    <submittedName>
        <fullName evidence="2">Uncharacterized protein</fullName>
    </submittedName>
</protein>
<reference evidence="2" key="1">
    <citation type="journal article" date="2023" name="Mol. Phylogenet. Evol.">
        <title>Genome-scale phylogeny and comparative genomics of the fungal order Sordariales.</title>
        <authorList>
            <person name="Hensen N."/>
            <person name="Bonometti L."/>
            <person name="Westerberg I."/>
            <person name="Brannstrom I.O."/>
            <person name="Guillou S."/>
            <person name="Cros-Aarteil S."/>
            <person name="Calhoun S."/>
            <person name="Haridas S."/>
            <person name="Kuo A."/>
            <person name="Mondo S."/>
            <person name="Pangilinan J."/>
            <person name="Riley R."/>
            <person name="LaButti K."/>
            <person name="Andreopoulos B."/>
            <person name="Lipzen A."/>
            <person name="Chen C."/>
            <person name="Yan M."/>
            <person name="Daum C."/>
            <person name="Ng V."/>
            <person name="Clum A."/>
            <person name="Steindorff A."/>
            <person name="Ohm R.A."/>
            <person name="Martin F."/>
            <person name="Silar P."/>
            <person name="Natvig D.O."/>
            <person name="Lalanne C."/>
            <person name="Gautier V."/>
            <person name="Ament-Velasquez S.L."/>
            <person name="Kruys A."/>
            <person name="Hutchinson M.I."/>
            <person name="Powell A.J."/>
            <person name="Barry K."/>
            <person name="Miller A.N."/>
            <person name="Grigoriev I.V."/>
            <person name="Debuchy R."/>
            <person name="Gladieux P."/>
            <person name="Hiltunen Thoren M."/>
            <person name="Johannesson H."/>
        </authorList>
    </citation>
    <scope>NUCLEOTIDE SEQUENCE</scope>
    <source>
        <strain evidence="2">CBS 118394</strain>
    </source>
</reference>
<gene>
    <name evidence="2" type="ORF">B0H66DRAFT_530467</name>
</gene>
<evidence type="ECO:0000313" key="3">
    <source>
        <dbReference type="Proteomes" id="UP001283341"/>
    </source>
</evidence>
<name>A0AAE0MBL7_9PEZI</name>
<proteinExistence type="predicted"/>
<sequence length="245" mass="26999">MPSSSPYVNRGETALRISTEQQLHHHQQRPEQDGMLRRASRGRNTLPPTRLATIRQTRITTIATKKQTTTIGITGPTPATETSSNIPNGIPHTTPMATTTTTTARTRMEDVDRETYIVATSNLNTIPAAIKFIISSNDSTNFRTRTRATSTTTHTVTTAGSIITTTTTILTTTNNTYWITVHHPTNHSEGTSYHQDSDLRDIFPNTPIAESSILSSATDRAAIPSWPLQGPPRQQREEDGLRRVA</sequence>
<accession>A0AAE0MBL7</accession>
<reference evidence="2" key="2">
    <citation type="submission" date="2023-06" db="EMBL/GenBank/DDBJ databases">
        <authorList>
            <consortium name="Lawrence Berkeley National Laboratory"/>
            <person name="Haridas S."/>
            <person name="Hensen N."/>
            <person name="Bonometti L."/>
            <person name="Westerberg I."/>
            <person name="Brannstrom I.O."/>
            <person name="Guillou S."/>
            <person name="Cros-Aarteil S."/>
            <person name="Calhoun S."/>
            <person name="Kuo A."/>
            <person name="Mondo S."/>
            <person name="Pangilinan J."/>
            <person name="Riley R."/>
            <person name="Labutti K."/>
            <person name="Andreopoulos B."/>
            <person name="Lipzen A."/>
            <person name="Chen C."/>
            <person name="Yanf M."/>
            <person name="Daum C."/>
            <person name="Ng V."/>
            <person name="Clum A."/>
            <person name="Steindorff A."/>
            <person name="Ohm R."/>
            <person name="Martin F."/>
            <person name="Silar P."/>
            <person name="Natvig D."/>
            <person name="Lalanne C."/>
            <person name="Gautier V."/>
            <person name="Ament-Velasquez S.L."/>
            <person name="Kruys A."/>
            <person name="Hutchinson M.I."/>
            <person name="Powell A.J."/>
            <person name="Barry K."/>
            <person name="Miller A.N."/>
            <person name="Grigoriev I.V."/>
            <person name="Debuchy R."/>
            <person name="Gladieux P."/>
            <person name="Thoren M.H."/>
            <person name="Johannesson H."/>
        </authorList>
    </citation>
    <scope>NUCLEOTIDE SEQUENCE</scope>
    <source>
        <strain evidence="2">CBS 118394</strain>
    </source>
</reference>
<dbReference type="AlphaFoldDB" id="A0AAE0MBL7"/>
<comment type="caution">
    <text evidence="2">The sequence shown here is derived from an EMBL/GenBank/DDBJ whole genome shotgun (WGS) entry which is preliminary data.</text>
</comment>
<dbReference type="EMBL" id="JAUEDM010000002">
    <property type="protein sequence ID" value="KAK3326462.1"/>
    <property type="molecule type" value="Genomic_DNA"/>
</dbReference>
<feature type="compositionally biased region" description="Basic and acidic residues" evidence="1">
    <location>
        <begin position="234"/>
        <end position="245"/>
    </location>
</feature>
<feature type="region of interest" description="Disordered" evidence="1">
    <location>
        <begin position="19"/>
        <end position="49"/>
    </location>
</feature>
<keyword evidence="3" id="KW-1185">Reference proteome</keyword>
<feature type="compositionally biased region" description="Low complexity" evidence="1">
    <location>
        <begin position="71"/>
        <end position="80"/>
    </location>
</feature>
<evidence type="ECO:0000313" key="2">
    <source>
        <dbReference type="EMBL" id="KAK3326462.1"/>
    </source>
</evidence>
<evidence type="ECO:0000256" key="1">
    <source>
        <dbReference type="SAM" id="MobiDB-lite"/>
    </source>
</evidence>
<feature type="compositionally biased region" description="Low complexity" evidence="1">
    <location>
        <begin position="93"/>
        <end position="103"/>
    </location>
</feature>